<proteinExistence type="predicted"/>
<dbReference type="PANTHER" id="PTHR35186">
    <property type="entry name" value="ANK_REP_REGION DOMAIN-CONTAINING PROTEIN"/>
    <property type="match status" value="1"/>
</dbReference>
<evidence type="ECO:0000313" key="2">
    <source>
        <dbReference type="Proteomes" id="UP001283341"/>
    </source>
</evidence>
<comment type="caution">
    <text evidence="1">The sequence shown here is derived from an EMBL/GenBank/DDBJ whole genome shotgun (WGS) entry which is preliminary data.</text>
</comment>
<dbReference type="PANTHER" id="PTHR35186:SF4">
    <property type="entry name" value="PRION-INHIBITION AND PROPAGATION HELO DOMAIN-CONTAINING PROTEIN"/>
    <property type="match status" value="1"/>
</dbReference>
<dbReference type="EMBL" id="JAUEDM010000002">
    <property type="protein sequence ID" value="KAK3326656.1"/>
    <property type="molecule type" value="Genomic_DNA"/>
</dbReference>
<accession>A0AAE0MBN5</accession>
<evidence type="ECO:0000313" key="1">
    <source>
        <dbReference type="EMBL" id="KAK3326656.1"/>
    </source>
</evidence>
<reference evidence="1" key="1">
    <citation type="journal article" date="2023" name="Mol. Phylogenet. Evol.">
        <title>Genome-scale phylogeny and comparative genomics of the fungal order Sordariales.</title>
        <authorList>
            <person name="Hensen N."/>
            <person name="Bonometti L."/>
            <person name="Westerberg I."/>
            <person name="Brannstrom I.O."/>
            <person name="Guillou S."/>
            <person name="Cros-Aarteil S."/>
            <person name="Calhoun S."/>
            <person name="Haridas S."/>
            <person name="Kuo A."/>
            <person name="Mondo S."/>
            <person name="Pangilinan J."/>
            <person name="Riley R."/>
            <person name="LaButti K."/>
            <person name="Andreopoulos B."/>
            <person name="Lipzen A."/>
            <person name="Chen C."/>
            <person name="Yan M."/>
            <person name="Daum C."/>
            <person name="Ng V."/>
            <person name="Clum A."/>
            <person name="Steindorff A."/>
            <person name="Ohm R.A."/>
            <person name="Martin F."/>
            <person name="Silar P."/>
            <person name="Natvig D.O."/>
            <person name="Lalanne C."/>
            <person name="Gautier V."/>
            <person name="Ament-Velasquez S.L."/>
            <person name="Kruys A."/>
            <person name="Hutchinson M.I."/>
            <person name="Powell A.J."/>
            <person name="Barry K."/>
            <person name="Miller A.N."/>
            <person name="Grigoriev I.V."/>
            <person name="Debuchy R."/>
            <person name="Gladieux P."/>
            <person name="Hiltunen Thoren M."/>
            <person name="Johannesson H."/>
        </authorList>
    </citation>
    <scope>NUCLEOTIDE SEQUENCE</scope>
    <source>
        <strain evidence="1">CBS 118394</strain>
    </source>
</reference>
<organism evidence="1 2">
    <name type="scientific">Apodospora peruviana</name>
    <dbReference type="NCBI Taxonomy" id="516989"/>
    <lineage>
        <taxon>Eukaryota</taxon>
        <taxon>Fungi</taxon>
        <taxon>Dikarya</taxon>
        <taxon>Ascomycota</taxon>
        <taxon>Pezizomycotina</taxon>
        <taxon>Sordariomycetes</taxon>
        <taxon>Sordariomycetidae</taxon>
        <taxon>Sordariales</taxon>
        <taxon>Lasiosphaeriaceae</taxon>
        <taxon>Apodospora</taxon>
    </lineage>
</organism>
<keyword evidence="2" id="KW-1185">Reference proteome</keyword>
<gene>
    <name evidence="1" type="ORF">B0H66DRAFT_551463</name>
</gene>
<dbReference type="AlphaFoldDB" id="A0AAE0MBN5"/>
<protein>
    <submittedName>
        <fullName evidence="1">Uncharacterized protein</fullName>
    </submittedName>
</protein>
<name>A0AAE0MBN5_9PEZI</name>
<dbReference type="Proteomes" id="UP001283341">
    <property type="component" value="Unassembled WGS sequence"/>
</dbReference>
<reference evidence="1" key="2">
    <citation type="submission" date="2023-06" db="EMBL/GenBank/DDBJ databases">
        <authorList>
            <consortium name="Lawrence Berkeley National Laboratory"/>
            <person name="Haridas S."/>
            <person name="Hensen N."/>
            <person name="Bonometti L."/>
            <person name="Westerberg I."/>
            <person name="Brannstrom I.O."/>
            <person name="Guillou S."/>
            <person name="Cros-Aarteil S."/>
            <person name="Calhoun S."/>
            <person name="Kuo A."/>
            <person name="Mondo S."/>
            <person name="Pangilinan J."/>
            <person name="Riley R."/>
            <person name="Labutti K."/>
            <person name="Andreopoulos B."/>
            <person name="Lipzen A."/>
            <person name="Chen C."/>
            <person name="Yanf M."/>
            <person name="Daum C."/>
            <person name="Ng V."/>
            <person name="Clum A."/>
            <person name="Steindorff A."/>
            <person name="Ohm R."/>
            <person name="Martin F."/>
            <person name="Silar P."/>
            <person name="Natvig D."/>
            <person name="Lalanne C."/>
            <person name="Gautier V."/>
            <person name="Ament-Velasquez S.L."/>
            <person name="Kruys A."/>
            <person name="Hutchinson M.I."/>
            <person name="Powell A.J."/>
            <person name="Barry K."/>
            <person name="Miller A.N."/>
            <person name="Grigoriev I.V."/>
            <person name="Debuchy R."/>
            <person name="Gladieux P."/>
            <person name="Thoren M.H."/>
            <person name="Johannesson H."/>
        </authorList>
    </citation>
    <scope>NUCLEOTIDE SEQUENCE</scope>
    <source>
        <strain evidence="1">CBS 118394</strain>
    </source>
</reference>
<sequence>MAEEVNIVISHQNTVVNRSFPANYHDLRRVSSTLYSMLHHQWACLDTSHARHTAQLLLRSGRHGDSSVEFLFGYETPASYDFRSGGIMPLRATCKQPKQFENQPAVTIPPNLLPGITFAQPGNTSDTPPYFPGDDEPDEIDGENLVTTAGNCCGHLDRNNRANGDAINLPLGYVDLPKDNVRIVLKALEHDARFKCHQQPLSWALDFPLYTAVSDSDRITIALNLVQAVLKFHSTPWWRSTGCVLDLVSFFSPQSPANTTSNNEDDLASSLDTLHISTPVDYHHNQPNASPPTPPEDDEIAKWAEENHGIRNLTLYSLGVALLQIGLWDGSVSWSDHVQVRRKTARLSYLGKKYRNAARRLIECNFGQDSDDLEDEKLQRAVFTSVVGDLEALQKMVARSEATY</sequence>